<organism evidence="1 2">
    <name type="scientific">Candidatus Similichlamydia laticola</name>
    <dbReference type="NCBI Taxonomy" id="2170265"/>
    <lineage>
        <taxon>Bacteria</taxon>
        <taxon>Pseudomonadati</taxon>
        <taxon>Chlamydiota</taxon>
        <taxon>Chlamydiia</taxon>
        <taxon>Parachlamydiales</taxon>
        <taxon>Candidatus Parilichlamydiaceae</taxon>
        <taxon>Candidatus Similichlamydia</taxon>
    </lineage>
</organism>
<evidence type="ECO:0000313" key="1">
    <source>
        <dbReference type="EMBL" id="RDB31379.1"/>
    </source>
</evidence>
<proteinExistence type="predicted"/>
<evidence type="ECO:0000313" key="2">
    <source>
        <dbReference type="Proteomes" id="UP000253816"/>
    </source>
</evidence>
<dbReference type="EMBL" id="QQBG01000017">
    <property type="protein sequence ID" value="RDB31379.1"/>
    <property type="molecule type" value="Genomic_DNA"/>
</dbReference>
<reference evidence="1 2" key="1">
    <citation type="submission" date="2018-07" db="EMBL/GenBank/DDBJ databases">
        <title>Comparative genomics of the Candidatus Parilichlamydiaceae reveals evidence of convergent evolution and genome reduction in the phylum Chlamydiae.</title>
        <authorList>
            <person name="Taylor-Brown A."/>
            <person name="Polkinghorne A."/>
        </authorList>
    </citation>
    <scope>NUCLEOTIDE SEQUENCE [LARGE SCALE GENOMIC DNA]</scope>
    <source>
        <strain evidence="1 2">Hat2</strain>
    </source>
</reference>
<sequence>MHVLGFLKGERLHEEGPVFYSFTQVSDGEGYGIGFFEGCRLK</sequence>
<gene>
    <name evidence="1" type="ORF">HAT2_00516</name>
</gene>
<comment type="caution">
    <text evidence="1">The sequence shown here is derived from an EMBL/GenBank/DDBJ whole genome shotgun (WGS) entry which is preliminary data.</text>
</comment>
<dbReference type="AlphaFoldDB" id="A0A369K9V1"/>
<protein>
    <submittedName>
        <fullName evidence="1">Uncharacterized protein</fullName>
    </submittedName>
</protein>
<dbReference type="Proteomes" id="UP000253816">
    <property type="component" value="Unassembled WGS sequence"/>
</dbReference>
<accession>A0A369K9V1</accession>
<keyword evidence="2" id="KW-1185">Reference proteome</keyword>
<name>A0A369K9V1_9BACT</name>